<accession>A0A6J7P8L8</accession>
<dbReference type="EMBL" id="CAFBOZ010000080">
    <property type="protein sequence ID" value="CAB5001687.1"/>
    <property type="molecule type" value="Genomic_DNA"/>
</dbReference>
<gene>
    <name evidence="2" type="ORF">UFOPK3992_00684</name>
</gene>
<sequence>MLSSLDISALVVPVGVDEKRAVVVPSDAFRLGWYKFGRSPAERMGSTVIVGHRDSRTQGRGALFRLDELNPDDTVTVTLSDDTTVVYRVVERRFYLRDRLPSILFGRDGAPRLTLITCGGPYDPELGYRDNLVVTAVPV</sequence>
<protein>
    <submittedName>
        <fullName evidence="2">Unannotated protein</fullName>
    </submittedName>
</protein>
<dbReference type="GO" id="GO:0016787">
    <property type="term" value="F:hydrolase activity"/>
    <property type="evidence" value="ECO:0007669"/>
    <property type="project" value="UniProtKB-KW"/>
</dbReference>
<proteinExistence type="predicted"/>
<evidence type="ECO:0000313" key="2">
    <source>
        <dbReference type="EMBL" id="CAB5001687.1"/>
    </source>
</evidence>
<evidence type="ECO:0000256" key="1">
    <source>
        <dbReference type="ARBA" id="ARBA00022801"/>
    </source>
</evidence>
<organism evidence="2">
    <name type="scientific">freshwater metagenome</name>
    <dbReference type="NCBI Taxonomy" id="449393"/>
    <lineage>
        <taxon>unclassified sequences</taxon>
        <taxon>metagenomes</taxon>
        <taxon>ecological metagenomes</taxon>
    </lineage>
</organism>
<keyword evidence="1" id="KW-0378">Hydrolase</keyword>
<name>A0A6J7P8L8_9ZZZZ</name>
<dbReference type="InterPro" id="IPR023365">
    <property type="entry name" value="Sortase_dom-sf"/>
</dbReference>
<dbReference type="Pfam" id="PF04203">
    <property type="entry name" value="Sortase"/>
    <property type="match status" value="1"/>
</dbReference>
<dbReference type="Gene3D" id="2.40.260.10">
    <property type="entry name" value="Sortase"/>
    <property type="match status" value="1"/>
</dbReference>
<dbReference type="InterPro" id="IPR005754">
    <property type="entry name" value="Sortase"/>
</dbReference>
<dbReference type="SUPFAM" id="SSF63817">
    <property type="entry name" value="Sortase"/>
    <property type="match status" value="1"/>
</dbReference>
<dbReference type="AlphaFoldDB" id="A0A6J7P8L8"/>
<dbReference type="InterPro" id="IPR042001">
    <property type="entry name" value="Sortase_F"/>
</dbReference>
<reference evidence="2" key="1">
    <citation type="submission" date="2020-05" db="EMBL/GenBank/DDBJ databases">
        <authorList>
            <person name="Chiriac C."/>
            <person name="Salcher M."/>
            <person name="Ghai R."/>
            <person name="Kavagutti S V."/>
        </authorList>
    </citation>
    <scope>NUCLEOTIDE SEQUENCE</scope>
</reference>
<dbReference type="CDD" id="cd05829">
    <property type="entry name" value="Sortase_F"/>
    <property type="match status" value="1"/>
</dbReference>